<accession>A0A7G2F3D7</accession>
<dbReference type="Proteomes" id="UP000516314">
    <property type="component" value="Chromosome 4"/>
</dbReference>
<protein>
    <submittedName>
        <fullName evidence="1">(thale cress) hypothetical protein</fullName>
    </submittedName>
</protein>
<dbReference type="AlphaFoldDB" id="A0A7G2F3D7"/>
<dbReference type="EMBL" id="LR881469">
    <property type="protein sequence ID" value="CAD5328919.1"/>
    <property type="molecule type" value="Genomic_DNA"/>
</dbReference>
<name>A0A7G2F3D7_ARATH</name>
<sequence length="81" mass="9292">MVAKNIVSKIGEWGDVWLYSLLIDGLDVRGDSHGAVTLLPFARTKEDRNRYIISLESLWCFQIQIQCNLLSFHHSLGPYEL</sequence>
<proteinExistence type="predicted"/>
<evidence type="ECO:0000313" key="1">
    <source>
        <dbReference type="EMBL" id="CAD5328919.1"/>
    </source>
</evidence>
<reference evidence="1 2" key="1">
    <citation type="submission" date="2020-09" db="EMBL/GenBank/DDBJ databases">
        <authorList>
            <person name="Ashkenazy H."/>
        </authorList>
    </citation>
    <scope>NUCLEOTIDE SEQUENCE [LARGE SCALE GENOMIC DNA]</scope>
    <source>
        <strain evidence="2">cv. Cdm-0</strain>
    </source>
</reference>
<evidence type="ECO:0000313" key="2">
    <source>
        <dbReference type="Proteomes" id="UP000516314"/>
    </source>
</evidence>
<organism evidence="1 2">
    <name type="scientific">Arabidopsis thaliana</name>
    <name type="common">Mouse-ear cress</name>
    <dbReference type="NCBI Taxonomy" id="3702"/>
    <lineage>
        <taxon>Eukaryota</taxon>
        <taxon>Viridiplantae</taxon>
        <taxon>Streptophyta</taxon>
        <taxon>Embryophyta</taxon>
        <taxon>Tracheophyta</taxon>
        <taxon>Spermatophyta</taxon>
        <taxon>Magnoliopsida</taxon>
        <taxon>eudicotyledons</taxon>
        <taxon>Gunneridae</taxon>
        <taxon>Pentapetalae</taxon>
        <taxon>rosids</taxon>
        <taxon>malvids</taxon>
        <taxon>Brassicales</taxon>
        <taxon>Brassicaceae</taxon>
        <taxon>Camelineae</taxon>
        <taxon>Arabidopsis</taxon>
    </lineage>
</organism>
<gene>
    <name evidence="1" type="ORF">AT9943_LOCUS16542</name>
</gene>